<dbReference type="OrthoDB" id="5235791at2759"/>
<dbReference type="PANTHER" id="PTHR31313:SF81">
    <property type="entry name" value="TY1 ENHANCER ACTIVATOR"/>
    <property type="match status" value="1"/>
</dbReference>
<dbReference type="Proteomes" id="UP000092177">
    <property type="component" value="Chromosome 5"/>
</dbReference>
<dbReference type="PROSITE" id="PS50048">
    <property type="entry name" value="ZN2_CY6_FUNGAL_2"/>
    <property type="match status" value="1"/>
</dbReference>
<dbReference type="PANTHER" id="PTHR31313">
    <property type="entry name" value="TY1 ENHANCER ACTIVATOR"/>
    <property type="match status" value="1"/>
</dbReference>
<evidence type="ECO:0000256" key="2">
    <source>
        <dbReference type="ARBA" id="ARBA00022723"/>
    </source>
</evidence>
<dbReference type="SMART" id="SM00906">
    <property type="entry name" value="Fungal_trans"/>
    <property type="match status" value="1"/>
</dbReference>
<dbReference type="EMBL" id="LTAN01000005">
    <property type="protein sequence ID" value="OBR09530.1"/>
    <property type="molecule type" value="Genomic_DNA"/>
</dbReference>
<dbReference type="CDD" id="cd12148">
    <property type="entry name" value="fungal_TF_MHR"/>
    <property type="match status" value="1"/>
</dbReference>
<evidence type="ECO:0000256" key="3">
    <source>
        <dbReference type="ARBA" id="ARBA00022833"/>
    </source>
</evidence>
<dbReference type="GO" id="GO:0008270">
    <property type="term" value="F:zinc ion binding"/>
    <property type="evidence" value="ECO:0007669"/>
    <property type="project" value="InterPro"/>
</dbReference>
<dbReference type="InterPro" id="IPR007219">
    <property type="entry name" value="XnlR_reg_dom"/>
</dbReference>
<keyword evidence="4" id="KW-0805">Transcription regulation</keyword>
<evidence type="ECO:0000256" key="4">
    <source>
        <dbReference type="ARBA" id="ARBA00023015"/>
    </source>
</evidence>
<dbReference type="GO" id="GO:0000981">
    <property type="term" value="F:DNA-binding transcription factor activity, RNA polymerase II-specific"/>
    <property type="evidence" value="ECO:0007669"/>
    <property type="project" value="InterPro"/>
</dbReference>
<accession>A0A1B7YCH0</accession>
<keyword evidence="7" id="KW-0539">Nucleus</keyword>
<evidence type="ECO:0000256" key="1">
    <source>
        <dbReference type="ARBA" id="ARBA00004123"/>
    </source>
</evidence>
<dbReference type="InterPro" id="IPR051615">
    <property type="entry name" value="Transcr_Regulatory_Elem"/>
</dbReference>
<evidence type="ECO:0000259" key="8">
    <source>
        <dbReference type="PROSITE" id="PS50048"/>
    </source>
</evidence>
<keyword evidence="3" id="KW-0862">Zinc</keyword>
<name>A0A1B7YCH0_COLHI</name>
<dbReference type="Pfam" id="PF04082">
    <property type="entry name" value="Fungal_trans"/>
    <property type="match status" value="1"/>
</dbReference>
<dbReference type="GO" id="GO:0003677">
    <property type="term" value="F:DNA binding"/>
    <property type="evidence" value="ECO:0007669"/>
    <property type="project" value="UniProtKB-KW"/>
</dbReference>
<dbReference type="GeneID" id="28867376"/>
<feature type="domain" description="Zn(2)-C6 fungal-type" evidence="8">
    <location>
        <begin position="19"/>
        <end position="49"/>
    </location>
</feature>
<evidence type="ECO:0000313" key="9">
    <source>
        <dbReference type="EMBL" id="OBR09530.1"/>
    </source>
</evidence>
<dbReference type="SUPFAM" id="SSF57701">
    <property type="entry name" value="Zn2/Cys6 DNA-binding domain"/>
    <property type="match status" value="1"/>
</dbReference>
<dbReference type="VEuPathDB" id="FungiDB:CH63R_08295"/>
<reference evidence="10" key="1">
    <citation type="journal article" date="2017" name="BMC Genomics">
        <title>Gapless genome assembly of Colletotrichum higginsianum reveals chromosome structure and association of transposable elements with secondary metabolite gene clusters.</title>
        <authorList>
            <person name="Dallery J.-F."/>
            <person name="Lapalu N."/>
            <person name="Zampounis A."/>
            <person name="Pigne S."/>
            <person name="Luyten I."/>
            <person name="Amselem J."/>
            <person name="Wittenberg A.H.J."/>
            <person name="Zhou S."/>
            <person name="de Queiroz M.V."/>
            <person name="Robin G.P."/>
            <person name="Auger A."/>
            <person name="Hainaut M."/>
            <person name="Henrissat B."/>
            <person name="Kim K.-T."/>
            <person name="Lee Y.-H."/>
            <person name="Lespinet O."/>
            <person name="Schwartz D.C."/>
            <person name="Thon M.R."/>
            <person name="O'Connell R.J."/>
        </authorList>
    </citation>
    <scope>NUCLEOTIDE SEQUENCE [LARGE SCALE GENOMIC DNA]</scope>
    <source>
        <strain evidence="10">IMI 349063</strain>
    </source>
</reference>
<evidence type="ECO:0000256" key="6">
    <source>
        <dbReference type="ARBA" id="ARBA00023163"/>
    </source>
</evidence>
<dbReference type="PROSITE" id="PS00463">
    <property type="entry name" value="ZN2_CY6_FUNGAL_1"/>
    <property type="match status" value="1"/>
</dbReference>
<dbReference type="Pfam" id="PF00172">
    <property type="entry name" value="Zn_clus"/>
    <property type="match status" value="1"/>
</dbReference>
<keyword evidence="6" id="KW-0804">Transcription</keyword>
<gene>
    <name evidence="9" type="ORF">CH63R_08295</name>
</gene>
<organism evidence="9 10">
    <name type="scientific">Colletotrichum higginsianum (strain IMI 349063)</name>
    <name type="common">Crucifer anthracnose fungus</name>
    <dbReference type="NCBI Taxonomy" id="759273"/>
    <lineage>
        <taxon>Eukaryota</taxon>
        <taxon>Fungi</taxon>
        <taxon>Dikarya</taxon>
        <taxon>Ascomycota</taxon>
        <taxon>Pezizomycotina</taxon>
        <taxon>Sordariomycetes</taxon>
        <taxon>Hypocreomycetidae</taxon>
        <taxon>Glomerellales</taxon>
        <taxon>Glomerellaceae</taxon>
        <taxon>Colletotrichum</taxon>
        <taxon>Colletotrichum destructivum species complex</taxon>
    </lineage>
</organism>
<comment type="subcellular location">
    <subcellularLocation>
        <location evidence="1">Nucleus</location>
    </subcellularLocation>
</comment>
<comment type="caution">
    <text evidence="9">The sequence shown here is derived from an EMBL/GenBank/DDBJ whole genome shotgun (WGS) entry which is preliminary data.</text>
</comment>
<dbReference type="RefSeq" id="XP_018158047.1">
    <property type="nucleotide sequence ID" value="XM_018303269.1"/>
</dbReference>
<dbReference type="Gene3D" id="4.10.240.10">
    <property type="entry name" value="Zn(2)-C6 fungal-type DNA-binding domain"/>
    <property type="match status" value="1"/>
</dbReference>
<dbReference type="GO" id="GO:0006351">
    <property type="term" value="P:DNA-templated transcription"/>
    <property type="evidence" value="ECO:0007669"/>
    <property type="project" value="InterPro"/>
</dbReference>
<evidence type="ECO:0000313" key="10">
    <source>
        <dbReference type="Proteomes" id="UP000092177"/>
    </source>
</evidence>
<protein>
    <submittedName>
        <fullName evidence="9">Zn 2cys6 transcription factor</fullName>
    </submittedName>
</protein>
<dbReference type="KEGG" id="chig:CH63R_08295"/>
<dbReference type="AlphaFoldDB" id="A0A1B7YCH0"/>
<sequence length="574" mass="63642">MSASRPFQSRRQTPRVSKACHHCRAGKVKCDGAKPQCGTCTRQSRECEYNTVDGRKTRHSEAEFLAMRNRIDFLESQLTASQTMISKEGHDTQLVTHGGCNPPQPPCREEDVAALEADDEQGAWAIGTNCAGNVVDALRTPEHWQIDELFPGLTPTAHSESSLLQVFVSILGSFWNDRTSGKRLYVGPTSNLHLSEAAAPPIVPSSWLQRVVRPPLASCAATLPEDELLNCYWVHVNPHFQLYSSEHEVKNHMHRNPLLRTSVLAVGGLFHEARNAGPDEQSLVRDPYIECCVERFTRLSGEAVEVVSLSNVQAFLLRSYLATMMGRLESATIFLGIACNMAKIMGLHVNLDSLRGGDQPAPPTPIDRDRKRTFWACFRMDRCLAILEGRAVLMAACDVSVEPPLRDALNTYRDSGAATVSPEVLYAFHVDLADLQDKCLGKILCYHTGLLLLHRPALKSTGHRDDHLANSRCSESASAIAGLLKAYSDQFASSVADFMVVHAAFTGALAHMVLLEHPDIASYHKTTRALKTIVDFLVWVAPRSEYARNVYNDLRQFAVKWSIKPANSPTFWQT</sequence>
<keyword evidence="10" id="KW-1185">Reference proteome</keyword>
<keyword evidence="5" id="KW-0238">DNA-binding</keyword>
<keyword evidence="2" id="KW-0479">Metal-binding</keyword>
<proteinExistence type="predicted"/>
<dbReference type="CDD" id="cd00067">
    <property type="entry name" value="GAL4"/>
    <property type="match status" value="1"/>
</dbReference>
<dbReference type="InterPro" id="IPR036864">
    <property type="entry name" value="Zn2-C6_fun-type_DNA-bd_sf"/>
</dbReference>
<dbReference type="SMART" id="SM00066">
    <property type="entry name" value="GAL4"/>
    <property type="match status" value="1"/>
</dbReference>
<evidence type="ECO:0000256" key="5">
    <source>
        <dbReference type="ARBA" id="ARBA00023125"/>
    </source>
</evidence>
<dbReference type="GO" id="GO:0005634">
    <property type="term" value="C:nucleus"/>
    <property type="evidence" value="ECO:0007669"/>
    <property type="project" value="UniProtKB-SubCell"/>
</dbReference>
<dbReference type="InterPro" id="IPR001138">
    <property type="entry name" value="Zn2Cys6_DnaBD"/>
</dbReference>
<evidence type="ECO:0000256" key="7">
    <source>
        <dbReference type="ARBA" id="ARBA00023242"/>
    </source>
</evidence>